<name>A0ABY5LK96_9VIBR</name>
<dbReference type="Proteomes" id="UP001058602">
    <property type="component" value="Chromosome 2"/>
</dbReference>
<sequence length="68" mass="7632">MDKLFSSALEIRQRTGVTSYFARNGYKIAMTDFDDVIFEREGVQVNVHFDRASNAKSISVLTGTLKNA</sequence>
<gene>
    <name evidence="1" type="ORF">NP165_18530</name>
</gene>
<evidence type="ECO:0000313" key="1">
    <source>
        <dbReference type="EMBL" id="UUM32281.1"/>
    </source>
</evidence>
<proteinExistence type="predicted"/>
<dbReference type="RefSeq" id="WP_257085943.1">
    <property type="nucleotide sequence ID" value="NZ_CP102097.1"/>
</dbReference>
<keyword evidence="2" id="KW-1185">Reference proteome</keyword>
<evidence type="ECO:0000313" key="2">
    <source>
        <dbReference type="Proteomes" id="UP001058602"/>
    </source>
</evidence>
<accession>A0ABY5LK96</accession>
<reference evidence="1" key="1">
    <citation type="submission" date="2022-07" db="EMBL/GenBank/DDBJ databases">
        <title>Complete genome of Vibrio japonicus strain JCM 31412T and phylogenomic assessment of the Nereis clade of the genus Vibrio.</title>
        <authorList>
            <person name="Shlafstein M.D."/>
            <person name="Emsley S.A."/>
            <person name="Ushijima B."/>
            <person name="Videau P."/>
            <person name="Saw J.H."/>
        </authorList>
    </citation>
    <scope>NUCLEOTIDE SEQUENCE</scope>
    <source>
        <strain evidence="1">JCM 31412</strain>
    </source>
</reference>
<organism evidence="1 2">
    <name type="scientific">Vibrio japonicus</name>
    <dbReference type="NCBI Taxonomy" id="1824638"/>
    <lineage>
        <taxon>Bacteria</taxon>
        <taxon>Pseudomonadati</taxon>
        <taxon>Pseudomonadota</taxon>
        <taxon>Gammaproteobacteria</taxon>
        <taxon>Vibrionales</taxon>
        <taxon>Vibrionaceae</taxon>
        <taxon>Vibrio</taxon>
    </lineage>
</organism>
<dbReference type="EMBL" id="CP102097">
    <property type="protein sequence ID" value="UUM32281.1"/>
    <property type="molecule type" value="Genomic_DNA"/>
</dbReference>
<protein>
    <submittedName>
        <fullName evidence="1">Uncharacterized protein</fullName>
    </submittedName>
</protein>